<dbReference type="InterPro" id="IPR036170">
    <property type="entry name" value="YezG-like_sf"/>
</dbReference>
<dbReference type="Proteomes" id="UP000189004">
    <property type="component" value="Unassembled WGS sequence"/>
</dbReference>
<protein>
    <submittedName>
        <fullName evidence="1">Uncharacterized protein</fullName>
    </submittedName>
</protein>
<dbReference type="SUPFAM" id="SSF160424">
    <property type="entry name" value="BH3703-like"/>
    <property type="match status" value="1"/>
</dbReference>
<comment type="caution">
    <text evidence="1">The sequence shown here is derived from an EMBL/GenBank/DDBJ whole genome shotgun (WGS) entry which is preliminary data.</text>
</comment>
<organism evidence="1 2">
    <name type="scientific">Nocardiopsis sinuspersici</name>
    <dbReference type="NCBI Taxonomy" id="501010"/>
    <lineage>
        <taxon>Bacteria</taxon>
        <taxon>Bacillati</taxon>
        <taxon>Actinomycetota</taxon>
        <taxon>Actinomycetes</taxon>
        <taxon>Streptosporangiales</taxon>
        <taxon>Nocardiopsidaceae</taxon>
        <taxon>Nocardiopsis</taxon>
    </lineage>
</organism>
<keyword evidence="2" id="KW-1185">Reference proteome</keyword>
<dbReference type="STRING" id="501010.NOSIN_24725"/>
<dbReference type="EMBL" id="MCOK01000001">
    <property type="protein sequence ID" value="OOC57423.1"/>
    <property type="molecule type" value="Genomic_DNA"/>
</dbReference>
<sequence>MYKEGEGAWFSLRLMLWSEGRYRSEFDYDDHPQFLFEPDLREYIREVELFPRSEDFMPEWLREKIDEANSDRGN</sequence>
<evidence type="ECO:0000313" key="2">
    <source>
        <dbReference type="Proteomes" id="UP000189004"/>
    </source>
</evidence>
<dbReference type="AlphaFoldDB" id="A0A1V3C9P1"/>
<name>A0A1V3C9P1_9ACTN</name>
<reference evidence="2" key="1">
    <citation type="submission" date="2016-08" db="EMBL/GenBank/DDBJ databases">
        <authorList>
            <person name="Tokovenko B."/>
            <person name="Kalinowski J."/>
        </authorList>
    </citation>
    <scope>NUCLEOTIDE SEQUENCE [LARGE SCALE GENOMIC DNA]</scope>
    <source>
        <strain evidence="2">UTMC102</strain>
    </source>
</reference>
<gene>
    <name evidence="1" type="ORF">NOSIN_24725</name>
</gene>
<evidence type="ECO:0000313" key="1">
    <source>
        <dbReference type="EMBL" id="OOC57423.1"/>
    </source>
</evidence>
<accession>A0A1V3C9P1</accession>
<proteinExistence type="predicted"/>